<keyword evidence="1" id="KW-0597">Phosphoprotein</keyword>
<sequence length="406" mass="42872">MRTSSSFFVLDDDADFREGLIEALTAAGCSVEGAGDPSAVPLASFANADILLLDLALPATDGFGMLAPLACLPNPPSVIFISGNGEELLRAAGDLGRLTGLAVLGTLEKPIEIGELLRLARQPPPVPAASPRQRAADRARIRTAVTGALAQRALPVMFQPLARAGDLSFVGAEALLGNQLDGFGPVSPLQIIAALEEVPQMIIELSYQVLDSAAALCARWCAAGWEGSVSVNMPLQVLVTTDAVSRISTIVAKYGVPPHMVVLELTEDAIYHNYASALTALARLRLAGFGLALDDVGQRQSGLMQLARLPVTAIKIDLELLRQARDWAKPRRIIASLSGLGHQLGLKVVAEGVETWEDLERVRKLGVDYVQGFLISHKEPASGIMEILAKSGDGRLPIKTGGMTAA</sequence>
<dbReference type="PROSITE" id="PS50883">
    <property type="entry name" value="EAL"/>
    <property type="match status" value="1"/>
</dbReference>
<evidence type="ECO:0000259" key="3">
    <source>
        <dbReference type="PROSITE" id="PS50883"/>
    </source>
</evidence>
<organism evidence="4 5">
    <name type="scientific">Ancylobacter radicis</name>
    <dbReference type="NCBI Taxonomy" id="2836179"/>
    <lineage>
        <taxon>Bacteria</taxon>
        <taxon>Pseudomonadati</taxon>
        <taxon>Pseudomonadota</taxon>
        <taxon>Alphaproteobacteria</taxon>
        <taxon>Hyphomicrobiales</taxon>
        <taxon>Xanthobacteraceae</taxon>
        <taxon>Ancylobacter</taxon>
    </lineage>
</organism>
<dbReference type="PANTHER" id="PTHR33121:SF79">
    <property type="entry name" value="CYCLIC DI-GMP PHOSPHODIESTERASE PDED-RELATED"/>
    <property type="match status" value="1"/>
</dbReference>
<dbReference type="InterPro" id="IPR011006">
    <property type="entry name" value="CheY-like_superfamily"/>
</dbReference>
<feature type="domain" description="Response regulatory" evidence="2">
    <location>
        <begin position="6"/>
        <end position="124"/>
    </location>
</feature>
<dbReference type="SUPFAM" id="SSF141868">
    <property type="entry name" value="EAL domain-like"/>
    <property type="match status" value="1"/>
</dbReference>
<dbReference type="CDD" id="cd01948">
    <property type="entry name" value="EAL"/>
    <property type="match status" value="1"/>
</dbReference>
<dbReference type="Pfam" id="PF00563">
    <property type="entry name" value="EAL"/>
    <property type="match status" value="1"/>
</dbReference>
<dbReference type="Proteomes" id="UP001166585">
    <property type="component" value="Unassembled WGS sequence"/>
</dbReference>
<dbReference type="SMART" id="SM00448">
    <property type="entry name" value="REC"/>
    <property type="match status" value="1"/>
</dbReference>
<gene>
    <name evidence="4" type="ORF">KIP89_19675</name>
</gene>
<dbReference type="Gene3D" id="3.40.50.2300">
    <property type="match status" value="1"/>
</dbReference>
<feature type="domain" description="EAL" evidence="3">
    <location>
        <begin position="138"/>
        <end position="392"/>
    </location>
</feature>
<keyword evidence="5" id="KW-1185">Reference proteome</keyword>
<dbReference type="EMBL" id="JAHCQH010000025">
    <property type="protein sequence ID" value="MBS9479334.1"/>
    <property type="molecule type" value="Genomic_DNA"/>
</dbReference>
<accession>A0ABS5RCD9</accession>
<reference evidence="4" key="1">
    <citation type="submission" date="2021-05" db="EMBL/GenBank/DDBJ databases">
        <authorList>
            <person name="Sun Q."/>
            <person name="Inoue M."/>
        </authorList>
    </citation>
    <scope>NUCLEOTIDE SEQUENCE</scope>
    <source>
        <strain evidence="4">VKM B-3255</strain>
    </source>
</reference>
<dbReference type="Pfam" id="PF00072">
    <property type="entry name" value="Response_reg"/>
    <property type="match status" value="1"/>
</dbReference>
<dbReference type="InterPro" id="IPR001633">
    <property type="entry name" value="EAL_dom"/>
</dbReference>
<feature type="modified residue" description="4-aspartylphosphate" evidence="1">
    <location>
        <position position="54"/>
    </location>
</feature>
<dbReference type="Gene3D" id="3.20.20.450">
    <property type="entry name" value="EAL domain"/>
    <property type="match status" value="1"/>
</dbReference>
<dbReference type="InterPro" id="IPR035919">
    <property type="entry name" value="EAL_sf"/>
</dbReference>
<evidence type="ECO:0000313" key="4">
    <source>
        <dbReference type="EMBL" id="MBS9479334.1"/>
    </source>
</evidence>
<protein>
    <submittedName>
        <fullName evidence="4">EAL domain-containing response regulator</fullName>
    </submittedName>
</protein>
<dbReference type="RefSeq" id="WP_213757303.1">
    <property type="nucleotide sequence ID" value="NZ_JAHCQH010000025.1"/>
</dbReference>
<evidence type="ECO:0000313" key="5">
    <source>
        <dbReference type="Proteomes" id="UP001166585"/>
    </source>
</evidence>
<dbReference type="PROSITE" id="PS50110">
    <property type="entry name" value="RESPONSE_REGULATORY"/>
    <property type="match status" value="1"/>
</dbReference>
<name>A0ABS5RCD9_9HYPH</name>
<dbReference type="SUPFAM" id="SSF52172">
    <property type="entry name" value="CheY-like"/>
    <property type="match status" value="1"/>
</dbReference>
<dbReference type="PANTHER" id="PTHR33121">
    <property type="entry name" value="CYCLIC DI-GMP PHOSPHODIESTERASE PDEF"/>
    <property type="match status" value="1"/>
</dbReference>
<comment type="caution">
    <text evidence="4">The sequence shown here is derived from an EMBL/GenBank/DDBJ whole genome shotgun (WGS) entry which is preliminary data.</text>
</comment>
<dbReference type="InterPro" id="IPR001789">
    <property type="entry name" value="Sig_transdc_resp-reg_receiver"/>
</dbReference>
<evidence type="ECO:0000259" key="2">
    <source>
        <dbReference type="PROSITE" id="PS50110"/>
    </source>
</evidence>
<evidence type="ECO:0000256" key="1">
    <source>
        <dbReference type="PROSITE-ProRule" id="PRU00169"/>
    </source>
</evidence>
<dbReference type="SMART" id="SM00052">
    <property type="entry name" value="EAL"/>
    <property type="match status" value="1"/>
</dbReference>
<dbReference type="InterPro" id="IPR050706">
    <property type="entry name" value="Cyclic-di-GMP_PDE-like"/>
</dbReference>
<proteinExistence type="predicted"/>